<evidence type="ECO:0000256" key="5">
    <source>
        <dbReference type="ARBA" id="ARBA00022741"/>
    </source>
</evidence>
<protein>
    <recommendedName>
        <fullName evidence="2">non-specific serine/threonine protein kinase</fullName>
        <ecNumber evidence="2">2.7.11.1</ecNumber>
    </recommendedName>
    <alternativeName>
        <fullName evidence="8">Autophagy-related protein 1</fullName>
    </alternativeName>
</protein>
<evidence type="ECO:0000256" key="7">
    <source>
        <dbReference type="ARBA" id="ARBA00022840"/>
    </source>
</evidence>
<dbReference type="Proteomes" id="UP000779574">
    <property type="component" value="Unassembled WGS sequence"/>
</dbReference>
<evidence type="ECO:0000259" key="11">
    <source>
        <dbReference type="PROSITE" id="PS50011"/>
    </source>
</evidence>
<feature type="non-terminal residue" evidence="12">
    <location>
        <position position="102"/>
    </location>
</feature>
<dbReference type="GO" id="GO:0034045">
    <property type="term" value="C:phagophore assembly site membrane"/>
    <property type="evidence" value="ECO:0007669"/>
    <property type="project" value="UniProtKB-SubCell"/>
</dbReference>
<dbReference type="InterPro" id="IPR000719">
    <property type="entry name" value="Prot_kinase_dom"/>
</dbReference>
<feature type="domain" description="Protein kinase" evidence="11">
    <location>
        <begin position="18"/>
        <end position="102"/>
    </location>
</feature>
<accession>A0A9P8IX43</accession>
<gene>
    <name evidence="12" type="ORF">KCU76_g20278</name>
</gene>
<dbReference type="FunFam" id="3.30.200.20:FF:000042">
    <property type="entry name" value="Aurora kinase A"/>
    <property type="match status" value="1"/>
</dbReference>
<keyword evidence="5" id="KW-0547">Nucleotide-binding</keyword>
<comment type="catalytic activity">
    <reaction evidence="9">
        <text>L-threonyl-[protein] + ATP = O-phospho-L-threonyl-[protein] + ADP + H(+)</text>
        <dbReference type="Rhea" id="RHEA:46608"/>
        <dbReference type="Rhea" id="RHEA-COMP:11060"/>
        <dbReference type="Rhea" id="RHEA-COMP:11605"/>
        <dbReference type="ChEBI" id="CHEBI:15378"/>
        <dbReference type="ChEBI" id="CHEBI:30013"/>
        <dbReference type="ChEBI" id="CHEBI:30616"/>
        <dbReference type="ChEBI" id="CHEBI:61977"/>
        <dbReference type="ChEBI" id="CHEBI:456216"/>
        <dbReference type="EC" id="2.7.11.1"/>
    </reaction>
</comment>
<evidence type="ECO:0000256" key="9">
    <source>
        <dbReference type="ARBA" id="ARBA00047899"/>
    </source>
</evidence>
<reference evidence="12" key="1">
    <citation type="journal article" date="2021" name="J Fungi (Basel)">
        <title>Virulence traits and population genomics of the black yeast Aureobasidium melanogenum.</title>
        <authorList>
            <person name="Cernosa A."/>
            <person name="Sun X."/>
            <person name="Gostincar C."/>
            <person name="Fang C."/>
            <person name="Gunde-Cimerman N."/>
            <person name="Song Z."/>
        </authorList>
    </citation>
    <scope>NUCLEOTIDE SEQUENCE</scope>
    <source>
        <strain evidence="12">EXF-9911</strain>
    </source>
</reference>
<evidence type="ECO:0000313" key="12">
    <source>
        <dbReference type="EMBL" id="KAG9655787.1"/>
    </source>
</evidence>
<dbReference type="GO" id="GO:0010506">
    <property type="term" value="P:regulation of autophagy"/>
    <property type="evidence" value="ECO:0007669"/>
    <property type="project" value="InterPro"/>
</dbReference>
<dbReference type="GO" id="GO:0005524">
    <property type="term" value="F:ATP binding"/>
    <property type="evidence" value="ECO:0007669"/>
    <property type="project" value="UniProtKB-KW"/>
</dbReference>
<dbReference type="GO" id="GO:0005829">
    <property type="term" value="C:cytosol"/>
    <property type="evidence" value="ECO:0007669"/>
    <property type="project" value="TreeGrafter"/>
</dbReference>
<proteinExistence type="predicted"/>
<dbReference type="SUPFAM" id="SSF56112">
    <property type="entry name" value="Protein kinase-like (PK-like)"/>
    <property type="match status" value="1"/>
</dbReference>
<dbReference type="Pfam" id="PF00069">
    <property type="entry name" value="Pkinase"/>
    <property type="match status" value="1"/>
</dbReference>
<sequence length="102" mass="11407">MDSMRKQFDQDLLLDGRYQTLSPLNHGSFGMVFLAKNVKTDATVAIKCIIKSSGSETCPTAIAVDDRSEELEIHSHLGSHPNIVSLLDTFETEHHTYLVIEF</sequence>
<evidence type="ECO:0000256" key="2">
    <source>
        <dbReference type="ARBA" id="ARBA00012513"/>
    </source>
</evidence>
<dbReference type="PROSITE" id="PS50011">
    <property type="entry name" value="PROTEIN_KINASE_DOM"/>
    <property type="match status" value="1"/>
</dbReference>
<evidence type="ECO:0000256" key="10">
    <source>
        <dbReference type="ARBA" id="ARBA00048679"/>
    </source>
</evidence>
<comment type="subcellular location">
    <subcellularLocation>
        <location evidence="1">Preautophagosomal structure membrane</location>
        <topology evidence="1">Peripheral membrane protein</topology>
    </subcellularLocation>
</comment>
<comment type="catalytic activity">
    <reaction evidence="10">
        <text>L-seryl-[protein] + ATP = O-phospho-L-seryl-[protein] + ADP + H(+)</text>
        <dbReference type="Rhea" id="RHEA:17989"/>
        <dbReference type="Rhea" id="RHEA-COMP:9863"/>
        <dbReference type="Rhea" id="RHEA-COMP:11604"/>
        <dbReference type="ChEBI" id="CHEBI:15378"/>
        <dbReference type="ChEBI" id="CHEBI:29999"/>
        <dbReference type="ChEBI" id="CHEBI:30616"/>
        <dbReference type="ChEBI" id="CHEBI:83421"/>
        <dbReference type="ChEBI" id="CHEBI:456216"/>
        <dbReference type="EC" id="2.7.11.1"/>
    </reaction>
</comment>
<keyword evidence="6" id="KW-0418">Kinase</keyword>
<dbReference type="GO" id="GO:0004674">
    <property type="term" value="F:protein serine/threonine kinase activity"/>
    <property type="evidence" value="ECO:0007669"/>
    <property type="project" value="UniProtKB-KW"/>
</dbReference>
<evidence type="ECO:0000256" key="1">
    <source>
        <dbReference type="ARBA" id="ARBA00004623"/>
    </source>
</evidence>
<dbReference type="InterPro" id="IPR045269">
    <property type="entry name" value="Atg1-like"/>
</dbReference>
<dbReference type="PANTHER" id="PTHR24348:SF22">
    <property type="entry name" value="NON-SPECIFIC SERINE_THREONINE PROTEIN KINASE"/>
    <property type="match status" value="1"/>
</dbReference>
<keyword evidence="7" id="KW-0067">ATP-binding</keyword>
<evidence type="ECO:0000256" key="3">
    <source>
        <dbReference type="ARBA" id="ARBA00022527"/>
    </source>
</evidence>
<dbReference type="PANTHER" id="PTHR24348">
    <property type="entry name" value="SERINE/THREONINE-PROTEIN KINASE UNC-51-RELATED"/>
    <property type="match status" value="1"/>
</dbReference>
<evidence type="ECO:0000313" key="13">
    <source>
        <dbReference type="Proteomes" id="UP000779574"/>
    </source>
</evidence>
<dbReference type="InterPro" id="IPR011009">
    <property type="entry name" value="Kinase-like_dom_sf"/>
</dbReference>
<keyword evidence="4" id="KW-0808">Transferase</keyword>
<keyword evidence="3" id="KW-0723">Serine/threonine-protein kinase</keyword>
<evidence type="ECO:0000256" key="8">
    <source>
        <dbReference type="ARBA" id="ARBA00030237"/>
    </source>
</evidence>
<organism evidence="12 13">
    <name type="scientific">Aureobasidium melanogenum</name>
    <name type="common">Aureobasidium pullulans var. melanogenum</name>
    <dbReference type="NCBI Taxonomy" id="46634"/>
    <lineage>
        <taxon>Eukaryota</taxon>
        <taxon>Fungi</taxon>
        <taxon>Dikarya</taxon>
        <taxon>Ascomycota</taxon>
        <taxon>Pezizomycotina</taxon>
        <taxon>Dothideomycetes</taxon>
        <taxon>Dothideomycetidae</taxon>
        <taxon>Dothideales</taxon>
        <taxon>Saccotheciaceae</taxon>
        <taxon>Aureobasidium</taxon>
    </lineage>
</organism>
<dbReference type="EC" id="2.7.11.1" evidence="2"/>
<reference evidence="12" key="2">
    <citation type="submission" date="2021-08" db="EMBL/GenBank/DDBJ databases">
        <authorList>
            <person name="Gostincar C."/>
            <person name="Sun X."/>
            <person name="Song Z."/>
            <person name="Gunde-Cimerman N."/>
        </authorList>
    </citation>
    <scope>NUCLEOTIDE SEQUENCE</scope>
    <source>
        <strain evidence="12">EXF-9911</strain>
    </source>
</reference>
<evidence type="ECO:0000256" key="6">
    <source>
        <dbReference type="ARBA" id="ARBA00022777"/>
    </source>
</evidence>
<dbReference type="EMBL" id="JAHFXF010002619">
    <property type="protein sequence ID" value="KAG9655787.1"/>
    <property type="molecule type" value="Genomic_DNA"/>
</dbReference>
<dbReference type="GO" id="GO:0005776">
    <property type="term" value="C:autophagosome"/>
    <property type="evidence" value="ECO:0007669"/>
    <property type="project" value="TreeGrafter"/>
</dbReference>
<dbReference type="AlphaFoldDB" id="A0A9P8IX43"/>
<name>A0A9P8IX43_AURME</name>
<dbReference type="GO" id="GO:0000045">
    <property type="term" value="P:autophagosome assembly"/>
    <property type="evidence" value="ECO:0007669"/>
    <property type="project" value="TreeGrafter"/>
</dbReference>
<evidence type="ECO:0000256" key="4">
    <source>
        <dbReference type="ARBA" id="ARBA00022679"/>
    </source>
</evidence>
<comment type="caution">
    <text evidence="12">The sequence shown here is derived from an EMBL/GenBank/DDBJ whole genome shotgun (WGS) entry which is preliminary data.</text>
</comment>
<dbReference type="Gene3D" id="3.30.200.20">
    <property type="entry name" value="Phosphorylase Kinase, domain 1"/>
    <property type="match status" value="1"/>
</dbReference>